<evidence type="ECO:0000256" key="1">
    <source>
        <dbReference type="ARBA" id="ARBA00022801"/>
    </source>
</evidence>
<name>A0A7M2RGF3_9FIRM</name>
<dbReference type="InterPro" id="IPR029052">
    <property type="entry name" value="Metallo-depent_PP-like"/>
</dbReference>
<dbReference type="PANTHER" id="PTHR30337">
    <property type="entry name" value="COMPONENT OF ATP-DEPENDENT DSDNA EXONUCLEASE"/>
    <property type="match status" value="1"/>
</dbReference>
<dbReference type="GO" id="GO:0004527">
    <property type="term" value="F:exonuclease activity"/>
    <property type="evidence" value="ECO:0007669"/>
    <property type="project" value="UniProtKB-KW"/>
</dbReference>
<gene>
    <name evidence="3" type="ORF">INP51_14170</name>
</gene>
<dbReference type="Proteomes" id="UP000593601">
    <property type="component" value="Chromosome"/>
</dbReference>
<accession>A0A7M2RGF3</accession>
<dbReference type="Gene3D" id="3.60.21.10">
    <property type="match status" value="1"/>
</dbReference>
<dbReference type="Pfam" id="PF00149">
    <property type="entry name" value="Metallophos"/>
    <property type="match status" value="1"/>
</dbReference>
<dbReference type="InterPro" id="IPR050535">
    <property type="entry name" value="DNA_Repair-Maintenance_Comp"/>
</dbReference>
<feature type="domain" description="Calcineurin-like phosphoesterase" evidence="2">
    <location>
        <begin position="1"/>
        <end position="186"/>
    </location>
</feature>
<protein>
    <submittedName>
        <fullName evidence="3">DNA repair exonuclease</fullName>
    </submittedName>
</protein>
<keyword evidence="3" id="KW-0269">Exonuclease</keyword>
<dbReference type="EMBL" id="CP063304">
    <property type="protein sequence ID" value="QOV19084.1"/>
    <property type="molecule type" value="Genomic_DNA"/>
</dbReference>
<dbReference type="CDD" id="cd00840">
    <property type="entry name" value="MPP_Mre11_N"/>
    <property type="match status" value="1"/>
</dbReference>
<dbReference type="KEGG" id="bliq:INP51_14170"/>
<keyword evidence="3" id="KW-0540">Nuclease</keyword>
<dbReference type="AlphaFoldDB" id="A0A7M2RGF3"/>
<evidence type="ECO:0000313" key="4">
    <source>
        <dbReference type="Proteomes" id="UP000593601"/>
    </source>
</evidence>
<keyword evidence="4" id="KW-1185">Reference proteome</keyword>
<dbReference type="RefSeq" id="WP_193735431.1">
    <property type="nucleotide sequence ID" value="NZ_CP063304.1"/>
</dbReference>
<dbReference type="InterPro" id="IPR004843">
    <property type="entry name" value="Calcineurin-like_PHP"/>
</dbReference>
<organism evidence="3 4">
    <name type="scientific">Blautia liquoris</name>
    <dbReference type="NCBI Taxonomy" id="2779518"/>
    <lineage>
        <taxon>Bacteria</taxon>
        <taxon>Bacillati</taxon>
        <taxon>Bacillota</taxon>
        <taxon>Clostridia</taxon>
        <taxon>Lachnospirales</taxon>
        <taxon>Lachnospiraceae</taxon>
        <taxon>Blautia</taxon>
    </lineage>
</organism>
<reference evidence="3 4" key="1">
    <citation type="submission" date="2020-10" db="EMBL/GenBank/DDBJ databases">
        <title>Blautia liquoris sp.nov., isolated from the mud in a fermentation cellar used for the production of Chinese strong-flavoured liquor.</title>
        <authorList>
            <person name="Lu L."/>
        </authorList>
    </citation>
    <scope>NUCLEOTIDE SEQUENCE [LARGE SCALE GENOMIC DNA]</scope>
    <source>
        <strain evidence="3 4">LZLJ-3</strain>
    </source>
</reference>
<keyword evidence="1" id="KW-0378">Hydrolase</keyword>
<evidence type="ECO:0000259" key="2">
    <source>
        <dbReference type="Pfam" id="PF00149"/>
    </source>
</evidence>
<dbReference type="SUPFAM" id="SSF56300">
    <property type="entry name" value="Metallo-dependent phosphatases"/>
    <property type="match status" value="1"/>
</dbReference>
<evidence type="ECO:0000313" key="3">
    <source>
        <dbReference type="EMBL" id="QOV19084.1"/>
    </source>
</evidence>
<sequence length="349" mass="39996">MKIIHIADVHLGAEPDIGCSWSEQRKTDIWESFRKVIDRCRKENTDLLLIAGDLFHRPPLKRELKEVNSYFRSIPKTTVVLVAGNHDYLRRGGFFDDYSWNDNVVVLMSHTCEKVEISKLNLAVYGCSYYEREVPEPLYDDIEPSGLCRYHILVAHGGDATHSPIDRRRLINAGFDYVALGHIHKPEIIAKNRIAYSGSLEPIDCNDFGSHGYMEVILEKDNIQACFVPAAVCEYKVMDLVVDETNTQYDLEQLLAGHLAKEAGNRNIFHVHLSGIRDRSVEFDLERLKNLGRVVRVRDDTHPYYDLDELSRIYEGSLIGEFIKRMRDLDDSASEKALYYGLDALLDNC</sequence>
<proteinExistence type="predicted"/>
<dbReference type="InterPro" id="IPR041796">
    <property type="entry name" value="Mre11_N"/>
</dbReference>